<protein>
    <recommendedName>
        <fullName evidence="3">DDE-1 domain-containing protein</fullName>
    </recommendedName>
</protein>
<evidence type="ECO:0000313" key="1">
    <source>
        <dbReference type="EMBL" id="KAL0860222.1"/>
    </source>
</evidence>
<name>A0ABR3H5Y2_LOXSC</name>
<proteinExistence type="predicted"/>
<dbReference type="PANTHER" id="PTHR19303:SF74">
    <property type="entry name" value="POGO TRANSPOSABLE ELEMENT WITH KRAB DOMAIN"/>
    <property type="match status" value="1"/>
</dbReference>
<keyword evidence="2" id="KW-1185">Reference proteome</keyword>
<evidence type="ECO:0008006" key="3">
    <source>
        <dbReference type="Google" id="ProtNLM"/>
    </source>
</evidence>
<comment type="caution">
    <text evidence="1">The sequence shown here is derived from an EMBL/GenBank/DDBJ whole genome shotgun (WGS) entry which is preliminary data.</text>
</comment>
<dbReference type="Proteomes" id="UP001549920">
    <property type="component" value="Unassembled WGS sequence"/>
</dbReference>
<gene>
    <name evidence="1" type="ORF">ABMA27_010529</name>
</gene>
<dbReference type="PANTHER" id="PTHR19303">
    <property type="entry name" value="TRANSPOSON"/>
    <property type="match status" value="1"/>
</dbReference>
<dbReference type="InterPro" id="IPR050863">
    <property type="entry name" value="CenT-Element_Derived"/>
</dbReference>
<reference evidence="1 2" key="1">
    <citation type="submission" date="2024-06" db="EMBL/GenBank/DDBJ databases">
        <title>A chromosome-level genome assembly of beet webworm, Loxostege sticticalis.</title>
        <authorList>
            <person name="Zhang Y."/>
        </authorList>
    </citation>
    <scope>NUCLEOTIDE SEQUENCE [LARGE SCALE GENOMIC DNA]</scope>
    <source>
        <strain evidence="1">AQ026</strain>
        <tissue evidence="1">Whole body</tissue>
    </source>
</reference>
<sequence>MWTRSKRKPQILNPARAQKLNKPIHAVLAEKGSKRVHLIAPEHAENLTIAMCVNVIRTAIPPMIIFKGQRQRPDLSENLPAGTLVRMAPKGSMTADLFVEFIQHLAKYKVWEKSLDLADNNDMVLYCLPSNTTHELQPLDKSVNKSFEHHWDQEVLNYLSASADRTLTKAIFNKIFTRVWPKCMTFNNIVNGFKATGLFPFDPQVIPEEAFAPSVLSEISCAQILSQQNLFSNSLDDDTDSDDTNVDHDHHRTEVTELSTFQRKSDLLDKNFNPELKSRLVDYSLSSDNSEMPSIWQNPSSQSMKEVDRESSFLMPDSNSICSSQIDSPHKNDDDQHLGQYDLAVPSCSGLQKPMCNDPSSDSTISDLNSYVTRPLFKQSKCIATNIYDYTLTRQLRYEVHKILYELRSQCGRKIV</sequence>
<dbReference type="EMBL" id="JBEUOH010000026">
    <property type="protein sequence ID" value="KAL0860222.1"/>
    <property type="molecule type" value="Genomic_DNA"/>
</dbReference>
<evidence type="ECO:0000313" key="2">
    <source>
        <dbReference type="Proteomes" id="UP001549920"/>
    </source>
</evidence>
<organism evidence="1 2">
    <name type="scientific">Loxostege sticticalis</name>
    <name type="common">Beet webworm moth</name>
    <dbReference type="NCBI Taxonomy" id="481309"/>
    <lineage>
        <taxon>Eukaryota</taxon>
        <taxon>Metazoa</taxon>
        <taxon>Ecdysozoa</taxon>
        <taxon>Arthropoda</taxon>
        <taxon>Hexapoda</taxon>
        <taxon>Insecta</taxon>
        <taxon>Pterygota</taxon>
        <taxon>Neoptera</taxon>
        <taxon>Endopterygota</taxon>
        <taxon>Lepidoptera</taxon>
        <taxon>Glossata</taxon>
        <taxon>Ditrysia</taxon>
        <taxon>Pyraloidea</taxon>
        <taxon>Crambidae</taxon>
        <taxon>Pyraustinae</taxon>
        <taxon>Loxostege</taxon>
    </lineage>
</organism>
<accession>A0ABR3H5Y2</accession>